<feature type="active site" description="Proton donor/acceptor" evidence="14">
    <location>
        <position position="337"/>
    </location>
</feature>
<dbReference type="GO" id="GO:0004181">
    <property type="term" value="F:metallocarboxypeptidase activity"/>
    <property type="evidence" value="ECO:0007669"/>
    <property type="project" value="InterPro"/>
</dbReference>
<dbReference type="GO" id="GO:0008270">
    <property type="term" value="F:zinc ion binding"/>
    <property type="evidence" value="ECO:0007669"/>
    <property type="project" value="InterPro"/>
</dbReference>
<keyword evidence="13" id="KW-1015">Disulfide bond</keyword>
<evidence type="ECO:0000256" key="4">
    <source>
        <dbReference type="ARBA" id="ARBA00022645"/>
    </source>
</evidence>
<keyword evidence="4" id="KW-0121">Carboxypeptidase</keyword>
<evidence type="ECO:0000256" key="3">
    <source>
        <dbReference type="ARBA" id="ARBA00005988"/>
    </source>
</evidence>
<feature type="signal peptide" evidence="15">
    <location>
        <begin position="1"/>
        <end position="21"/>
    </location>
</feature>
<evidence type="ECO:0000256" key="8">
    <source>
        <dbReference type="ARBA" id="ARBA00022801"/>
    </source>
</evidence>
<evidence type="ECO:0000256" key="10">
    <source>
        <dbReference type="ARBA" id="ARBA00023026"/>
    </source>
</evidence>
<dbReference type="GO" id="GO:0006508">
    <property type="term" value="P:proteolysis"/>
    <property type="evidence" value="ECO:0007669"/>
    <property type="project" value="UniProtKB-KW"/>
</dbReference>
<dbReference type="PANTHER" id="PTHR11705:SF143">
    <property type="entry name" value="SLL0236 PROTEIN"/>
    <property type="match status" value="1"/>
</dbReference>
<evidence type="ECO:0000256" key="14">
    <source>
        <dbReference type="PROSITE-ProRule" id="PRU01379"/>
    </source>
</evidence>
<keyword evidence="11" id="KW-0482">Metalloprotease</keyword>
<evidence type="ECO:0000256" key="1">
    <source>
        <dbReference type="ARBA" id="ARBA00001947"/>
    </source>
</evidence>
<dbReference type="Gene3D" id="3.40.630.10">
    <property type="entry name" value="Zn peptidases"/>
    <property type="match status" value="1"/>
</dbReference>
<dbReference type="OrthoDB" id="3626597at2759"/>
<gene>
    <name evidence="17" type="ORF">LLEC1_04311</name>
</gene>
<name>A0A179I4I9_CORDF</name>
<accession>A0A179I4I9</accession>
<keyword evidence="12" id="KW-0865">Zymogen</keyword>
<evidence type="ECO:0000313" key="17">
    <source>
        <dbReference type="EMBL" id="OAQ96463.1"/>
    </source>
</evidence>
<keyword evidence="9" id="KW-0862">Zinc</keyword>
<protein>
    <recommendedName>
        <fullName evidence="16">Peptidase M14 domain-containing protein</fullName>
    </recommendedName>
</protein>
<evidence type="ECO:0000256" key="6">
    <source>
        <dbReference type="ARBA" id="ARBA00022723"/>
    </source>
</evidence>
<evidence type="ECO:0000256" key="9">
    <source>
        <dbReference type="ARBA" id="ARBA00022833"/>
    </source>
</evidence>
<dbReference type="CDD" id="cd03860">
    <property type="entry name" value="M14_CP_A-B_like"/>
    <property type="match status" value="1"/>
</dbReference>
<comment type="function">
    <text evidence="2">Extracellular metalloprotease that contributes to pathogenicity.</text>
</comment>
<sequence>MKFLALLPLAAAVATVPQSVSYDGHKVFRVPVTDDGSFLRSVIAKLDVSTWQPPSKKGAFADIHVPPHALEPFEQALQGHEIVTMHEDLGESIRNEAAYQVYAAGAPNSTWFNSYHAYADHLQYLNDLASQYSKNAKVVVEYFINELLSKYGSDQTITAFVDKYDFYLFPIVNVDGFKYTQTSNRMWRKNRQTTSGSNCLGHDINRNWPYKWDVPGGASTNPCADDFRGVSAGDAPETKALSAFLQKTKNAQGLKLYIDYHSYSQLFMTPYGYSCDAHPANDDELQSLAKGAVDAIYAVHGTQFDYGPICSTIYPATGSSVDYVADVVKGDYTFTSELRDTGRYGFVLPPDQIRPSGEEAFAGLASLLTNMR</sequence>
<keyword evidence="10" id="KW-0843">Virulence</keyword>
<comment type="similarity">
    <text evidence="3 14">Belongs to the peptidase M14 family.</text>
</comment>
<organism evidence="17 18">
    <name type="scientific">Cordyceps confragosa</name>
    <name type="common">Lecanicillium lecanii</name>
    <dbReference type="NCBI Taxonomy" id="2714763"/>
    <lineage>
        <taxon>Eukaryota</taxon>
        <taxon>Fungi</taxon>
        <taxon>Dikarya</taxon>
        <taxon>Ascomycota</taxon>
        <taxon>Pezizomycotina</taxon>
        <taxon>Sordariomycetes</taxon>
        <taxon>Hypocreomycetidae</taxon>
        <taxon>Hypocreales</taxon>
        <taxon>Cordycipitaceae</taxon>
        <taxon>Akanthomyces</taxon>
    </lineage>
</organism>
<evidence type="ECO:0000256" key="15">
    <source>
        <dbReference type="SAM" id="SignalP"/>
    </source>
</evidence>
<comment type="cofactor">
    <cofactor evidence="1">
        <name>Zn(2+)</name>
        <dbReference type="ChEBI" id="CHEBI:29105"/>
    </cofactor>
</comment>
<keyword evidence="18" id="KW-1185">Reference proteome</keyword>
<dbReference type="PROSITE" id="PS52035">
    <property type="entry name" value="PEPTIDASE_M14"/>
    <property type="match status" value="1"/>
</dbReference>
<dbReference type="Pfam" id="PF00246">
    <property type="entry name" value="Peptidase_M14"/>
    <property type="match status" value="1"/>
</dbReference>
<dbReference type="FunFam" id="3.40.630.10:FF:000084">
    <property type="entry name" value="Carboxypeptidase B2"/>
    <property type="match status" value="1"/>
</dbReference>
<evidence type="ECO:0000313" key="18">
    <source>
        <dbReference type="Proteomes" id="UP000243081"/>
    </source>
</evidence>
<dbReference type="InterPro" id="IPR036990">
    <property type="entry name" value="M14A-like_propep"/>
</dbReference>
<evidence type="ECO:0000259" key="16">
    <source>
        <dbReference type="PROSITE" id="PS52035"/>
    </source>
</evidence>
<dbReference type="SUPFAM" id="SSF53187">
    <property type="entry name" value="Zn-dependent exopeptidases"/>
    <property type="match status" value="1"/>
</dbReference>
<dbReference type="SUPFAM" id="SSF54897">
    <property type="entry name" value="Protease propeptides/inhibitors"/>
    <property type="match status" value="1"/>
</dbReference>
<evidence type="ECO:0000256" key="13">
    <source>
        <dbReference type="ARBA" id="ARBA00023157"/>
    </source>
</evidence>
<dbReference type="InterPro" id="IPR000834">
    <property type="entry name" value="Peptidase_M14"/>
</dbReference>
<dbReference type="InterPro" id="IPR003146">
    <property type="entry name" value="M14A_act_pep"/>
</dbReference>
<proteinExistence type="inferred from homology"/>
<dbReference type="Gene3D" id="3.30.70.340">
    <property type="entry name" value="Metallocarboxypeptidase-like"/>
    <property type="match status" value="1"/>
</dbReference>
<feature type="chain" id="PRO_5008104150" description="Peptidase M14 domain-containing protein" evidence="15">
    <location>
        <begin position="22"/>
        <end position="372"/>
    </location>
</feature>
<keyword evidence="6" id="KW-0479">Metal-binding</keyword>
<evidence type="ECO:0000256" key="2">
    <source>
        <dbReference type="ARBA" id="ARBA00003091"/>
    </source>
</evidence>
<dbReference type="PANTHER" id="PTHR11705">
    <property type="entry name" value="PROTEASE FAMILY M14 CARBOXYPEPTIDASE A,B"/>
    <property type="match status" value="1"/>
</dbReference>
<keyword evidence="5" id="KW-0645">Protease</keyword>
<evidence type="ECO:0000256" key="11">
    <source>
        <dbReference type="ARBA" id="ARBA00023049"/>
    </source>
</evidence>
<dbReference type="SMART" id="SM00631">
    <property type="entry name" value="Zn_pept"/>
    <property type="match status" value="1"/>
</dbReference>
<dbReference type="OMA" id="WSYDSGI"/>
<evidence type="ECO:0000256" key="12">
    <source>
        <dbReference type="ARBA" id="ARBA00023145"/>
    </source>
</evidence>
<feature type="domain" description="Peptidase M14" evidence="16">
    <location>
        <begin position="62"/>
        <end position="371"/>
    </location>
</feature>
<reference evidence="17 18" key="1">
    <citation type="submission" date="2016-03" db="EMBL/GenBank/DDBJ databases">
        <title>Fine-scale spatial genetic structure of a fungal parasite of coffee scale insects.</title>
        <authorList>
            <person name="Jackson D."/>
            <person name="Zemenick K.A."/>
            <person name="Malloure B."/>
            <person name="Quandt C.A."/>
            <person name="James T.Y."/>
        </authorList>
    </citation>
    <scope>NUCLEOTIDE SEQUENCE [LARGE SCALE GENOMIC DNA]</scope>
    <source>
        <strain evidence="17 18">UM487</strain>
    </source>
</reference>
<evidence type="ECO:0000256" key="7">
    <source>
        <dbReference type="ARBA" id="ARBA00022729"/>
    </source>
</evidence>
<dbReference type="EMBL" id="LUKN01004169">
    <property type="protein sequence ID" value="OAQ96463.1"/>
    <property type="molecule type" value="Genomic_DNA"/>
</dbReference>
<dbReference type="Pfam" id="PF02244">
    <property type="entry name" value="Propep_M14"/>
    <property type="match status" value="1"/>
</dbReference>
<dbReference type="Proteomes" id="UP000243081">
    <property type="component" value="Unassembled WGS sequence"/>
</dbReference>
<comment type="caution">
    <text evidence="17">The sequence shown here is derived from an EMBL/GenBank/DDBJ whole genome shotgun (WGS) entry which is preliminary data.</text>
</comment>
<dbReference type="AlphaFoldDB" id="A0A179I4I9"/>
<evidence type="ECO:0000256" key="5">
    <source>
        <dbReference type="ARBA" id="ARBA00022670"/>
    </source>
</evidence>
<keyword evidence="8" id="KW-0378">Hydrolase</keyword>
<keyword evidence="7 15" id="KW-0732">Signal</keyword>